<keyword evidence="2" id="KW-1185">Reference proteome</keyword>
<proteinExistence type="predicted"/>
<dbReference type="EMBL" id="JAYMRW010000008">
    <property type="protein sequence ID" value="MEM5449854.1"/>
    <property type="molecule type" value="Genomic_DNA"/>
</dbReference>
<dbReference type="Proteomes" id="UP001390669">
    <property type="component" value="Unassembled WGS sequence"/>
</dbReference>
<gene>
    <name evidence="1" type="ORF">VSR33_20465</name>
</gene>
<protein>
    <submittedName>
        <fullName evidence="1">Uncharacterized protein</fullName>
    </submittedName>
</protein>
<comment type="caution">
    <text evidence="1">The sequence shown here is derived from an EMBL/GenBank/DDBJ whole genome shotgun (WGS) entry which is preliminary data.</text>
</comment>
<name>A0ABU9SET1_9BURK</name>
<accession>A0ABU9SET1</accession>
<reference evidence="1 2" key="1">
    <citation type="submission" date="2024-01" db="EMBL/GenBank/DDBJ databases">
        <title>The diversity of rhizobia nodulating Mimosa spp. in eleven states of Brazil covering several biomes is determined by host plant, location, and edaphic factors.</title>
        <authorList>
            <person name="Rouws L."/>
            <person name="Barauna A."/>
            <person name="Beukes C."/>
            <person name="De Faria S.M."/>
            <person name="Gross E."/>
            <person name="Dos Reis Junior F.B."/>
            <person name="Simon M."/>
            <person name="Maluk M."/>
            <person name="Odee D.W."/>
            <person name="Kenicer G."/>
            <person name="Young J.P.W."/>
            <person name="Reis V.M."/>
            <person name="Zilli J."/>
            <person name="James E.K."/>
        </authorList>
    </citation>
    <scope>NUCLEOTIDE SEQUENCE [LARGE SCALE GENOMIC DNA]</scope>
    <source>
        <strain evidence="1 2">JPY164</strain>
    </source>
</reference>
<dbReference type="RefSeq" id="WP_406952916.1">
    <property type="nucleotide sequence ID" value="NZ_JAYMRW010000008.1"/>
</dbReference>
<organism evidence="1 2">
    <name type="scientific">Paraburkholderia guartelaensis</name>
    <dbReference type="NCBI Taxonomy" id="2546446"/>
    <lineage>
        <taxon>Bacteria</taxon>
        <taxon>Pseudomonadati</taxon>
        <taxon>Pseudomonadota</taxon>
        <taxon>Betaproteobacteria</taxon>
        <taxon>Burkholderiales</taxon>
        <taxon>Burkholderiaceae</taxon>
        <taxon>Paraburkholderia</taxon>
    </lineage>
</organism>
<evidence type="ECO:0000313" key="1">
    <source>
        <dbReference type="EMBL" id="MEM5449854.1"/>
    </source>
</evidence>
<evidence type="ECO:0000313" key="2">
    <source>
        <dbReference type="Proteomes" id="UP001390669"/>
    </source>
</evidence>
<sequence length="112" mass="12201">MAYVLSKSPTLTAKVEVTEPGNAPDGSVENFTFVAVFRRLDSDELDALLKSNKPIRTVLADLLAGWSDLRDATGQELPFTTEYRDSLLKIPHAVVGLWGAFLEAHSGAARKN</sequence>